<gene>
    <name evidence="3" type="primary">LOC103518426</name>
</gene>
<protein>
    <submittedName>
        <fullName evidence="3">Uncharacterized protein LOC103518426 isoform X2</fullName>
    </submittedName>
</protein>
<dbReference type="RefSeq" id="XP_008481711.1">
    <property type="nucleotide sequence ID" value="XM_008483489.2"/>
</dbReference>
<evidence type="ECO:0000313" key="3">
    <source>
        <dbReference type="RefSeq" id="XP_008481711.1"/>
    </source>
</evidence>
<sequence length="89" mass="9978">MPLRPDHVPVMLPTSLSDLYAPDVHFVDHGGGHSRHRNSGQLCPKRTFQKDDLRSRTARTGAVLRPLRTTKTARLPPVYSGTARQDHDI</sequence>
<organism evidence="2 3">
    <name type="scientific">Diaphorina citri</name>
    <name type="common">Asian citrus psyllid</name>
    <dbReference type="NCBI Taxonomy" id="121845"/>
    <lineage>
        <taxon>Eukaryota</taxon>
        <taxon>Metazoa</taxon>
        <taxon>Ecdysozoa</taxon>
        <taxon>Arthropoda</taxon>
        <taxon>Hexapoda</taxon>
        <taxon>Insecta</taxon>
        <taxon>Pterygota</taxon>
        <taxon>Neoptera</taxon>
        <taxon>Paraneoptera</taxon>
        <taxon>Hemiptera</taxon>
        <taxon>Sternorrhyncha</taxon>
        <taxon>Psylloidea</taxon>
        <taxon>Psyllidae</taxon>
        <taxon>Diaphorininae</taxon>
        <taxon>Diaphorina</taxon>
    </lineage>
</organism>
<dbReference type="GeneID" id="103518426"/>
<reference evidence="3" key="1">
    <citation type="submission" date="2025-08" db="UniProtKB">
        <authorList>
            <consortium name="RefSeq"/>
        </authorList>
    </citation>
    <scope>IDENTIFICATION</scope>
</reference>
<dbReference type="Proteomes" id="UP000079169">
    <property type="component" value="Unplaced"/>
</dbReference>
<proteinExistence type="predicted"/>
<feature type="region of interest" description="Disordered" evidence="1">
    <location>
        <begin position="68"/>
        <end position="89"/>
    </location>
</feature>
<accession>A0A1S3DGW5</accession>
<dbReference type="AlphaFoldDB" id="A0A1S3DGW5"/>
<evidence type="ECO:0000313" key="2">
    <source>
        <dbReference type="Proteomes" id="UP000079169"/>
    </source>
</evidence>
<evidence type="ECO:0000256" key="1">
    <source>
        <dbReference type="SAM" id="MobiDB-lite"/>
    </source>
</evidence>
<name>A0A1S3DGW5_DIACI</name>
<keyword evidence="2" id="KW-1185">Reference proteome</keyword>